<comment type="caution">
    <text evidence="3">The sequence shown here is derived from an EMBL/GenBank/DDBJ whole genome shotgun (WGS) entry which is preliminary data.</text>
</comment>
<feature type="region of interest" description="Disordered" evidence="1">
    <location>
        <begin position="1"/>
        <end position="39"/>
    </location>
</feature>
<feature type="transmembrane region" description="Helical" evidence="2">
    <location>
        <begin position="54"/>
        <end position="75"/>
    </location>
</feature>
<accession>A0A4U5MFZ6</accession>
<feature type="transmembrane region" description="Helical" evidence="2">
    <location>
        <begin position="161"/>
        <end position="182"/>
    </location>
</feature>
<feature type="transmembrane region" description="Helical" evidence="2">
    <location>
        <begin position="81"/>
        <end position="104"/>
    </location>
</feature>
<evidence type="ECO:0000313" key="4">
    <source>
        <dbReference type="Proteomes" id="UP000298663"/>
    </source>
</evidence>
<dbReference type="Proteomes" id="UP000298663">
    <property type="component" value="Unassembled WGS sequence"/>
</dbReference>
<evidence type="ECO:0000313" key="3">
    <source>
        <dbReference type="EMBL" id="TKR68170.1"/>
    </source>
</evidence>
<organism evidence="3 4">
    <name type="scientific">Steinernema carpocapsae</name>
    <name type="common">Entomopathogenic nematode</name>
    <dbReference type="NCBI Taxonomy" id="34508"/>
    <lineage>
        <taxon>Eukaryota</taxon>
        <taxon>Metazoa</taxon>
        <taxon>Ecdysozoa</taxon>
        <taxon>Nematoda</taxon>
        <taxon>Chromadorea</taxon>
        <taxon>Rhabditida</taxon>
        <taxon>Tylenchina</taxon>
        <taxon>Panagrolaimomorpha</taxon>
        <taxon>Strongyloidoidea</taxon>
        <taxon>Steinernematidae</taxon>
        <taxon>Steinernema</taxon>
    </lineage>
</organism>
<feature type="compositionally biased region" description="Polar residues" evidence="1">
    <location>
        <begin position="13"/>
        <end position="30"/>
    </location>
</feature>
<name>A0A4U5MFZ6_STECR</name>
<dbReference type="EMBL" id="AZBU02000008">
    <property type="protein sequence ID" value="TKR68170.1"/>
    <property type="molecule type" value="Genomic_DNA"/>
</dbReference>
<gene>
    <name evidence="3" type="ORF">L596_024186</name>
</gene>
<reference evidence="3 4" key="2">
    <citation type="journal article" date="2019" name="G3 (Bethesda)">
        <title>Hybrid Assembly of the Genome of the Entomopathogenic Nematode Steinernema carpocapsae Identifies the X-Chromosome.</title>
        <authorList>
            <person name="Serra L."/>
            <person name="Macchietto M."/>
            <person name="Macias-Munoz A."/>
            <person name="McGill C.J."/>
            <person name="Rodriguez I.M."/>
            <person name="Rodriguez B."/>
            <person name="Murad R."/>
            <person name="Mortazavi A."/>
        </authorList>
    </citation>
    <scope>NUCLEOTIDE SEQUENCE [LARGE SCALE GENOMIC DNA]</scope>
    <source>
        <strain evidence="3 4">ALL</strain>
    </source>
</reference>
<keyword evidence="2" id="KW-0812">Transmembrane</keyword>
<reference evidence="3 4" key="1">
    <citation type="journal article" date="2015" name="Genome Biol.">
        <title>Comparative genomics of Steinernema reveals deeply conserved gene regulatory networks.</title>
        <authorList>
            <person name="Dillman A.R."/>
            <person name="Macchietto M."/>
            <person name="Porter C.F."/>
            <person name="Rogers A."/>
            <person name="Williams B."/>
            <person name="Antoshechkin I."/>
            <person name="Lee M.M."/>
            <person name="Goodwin Z."/>
            <person name="Lu X."/>
            <person name="Lewis E.E."/>
            <person name="Goodrich-Blair H."/>
            <person name="Stock S.P."/>
            <person name="Adams B.J."/>
            <person name="Sternberg P.W."/>
            <person name="Mortazavi A."/>
        </authorList>
    </citation>
    <scope>NUCLEOTIDE SEQUENCE [LARGE SCALE GENOMIC DNA]</scope>
    <source>
        <strain evidence="3 4">ALL</strain>
    </source>
</reference>
<keyword evidence="2" id="KW-0472">Membrane</keyword>
<sequence>MTTPDNEIESAPLPTTSEEALLTQSTQPSDSGIEEKKKTDDDAAVAQPLGVTKLLMFFEGFAGFLLFIFLATSIYVDTFLFIPVVILIVVNLALVFFGGLYIAFRGPVTLGFMLGTRVVTGLVELTYGTHVQAKAYGSFCLESQKIFNCGTHDESQLHRFAVTWIFFLCAVYHLFIALLMLASSDHSEYDDLFTDEVTPQSTSRAEAARKGCLQEFVVREQFVAISPHVAPSTSGQAASTTLTSATLRCRAVGGQSEAGSEESREI</sequence>
<keyword evidence="2" id="KW-1133">Transmembrane helix</keyword>
<keyword evidence="4" id="KW-1185">Reference proteome</keyword>
<proteinExistence type="predicted"/>
<dbReference type="AlphaFoldDB" id="A0A4U5MFZ6"/>
<protein>
    <submittedName>
        <fullName evidence="3">Uncharacterized protein</fullName>
    </submittedName>
</protein>
<evidence type="ECO:0000256" key="2">
    <source>
        <dbReference type="SAM" id="Phobius"/>
    </source>
</evidence>
<evidence type="ECO:0000256" key="1">
    <source>
        <dbReference type="SAM" id="MobiDB-lite"/>
    </source>
</evidence>